<organism evidence="2">
    <name type="scientific">bioreactor metagenome</name>
    <dbReference type="NCBI Taxonomy" id="1076179"/>
    <lineage>
        <taxon>unclassified sequences</taxon>
        <taxon>metagenomes</taxon>
        <taxon>ecological metagenomes</taxon>
    </lineage>
</organism>
<gene>
    <name evidence="2" type="ORF">SDC9_89934</name>
</gene>
<feature type="domain" description="HNH nuclease" evidence="1">
    <location>
        <begin position="186"/>
        <end position="237"/>
    </location>
</feature>
<name>A0A644ZTN8_9ZZZZ</name>
<dbReference type="InterPro" id="IPR003615">
    <property type="entry name" value="HNH_nuc"/>
</dbReference>
<proteinExistence type="predicted"/>
<dbReference type="AlphaFoldDB" id="A0A644ZTN8"/>
<sequence length="290" mass="33047">MKQAINNEFAQRFQRFSEEFHAKGSGTATSYVTALKKLNAALRGAGCFLQPGESVWDIHDDGRLAQLYALVKNEQKKPDGGIFRNESAKSYWKQGFCSAAVKDFARFLSLSVRQEQMLNAFDSATDGSVLARNLESMRLSASPMLLDNDDIVLTSAEGRTAIREVEVRQNQDVFRRMVLQNYHSRCCLTGLPMPEVLRASHISAWANDKVNRMNPENGLCLSATYDAAFDRHLISFDEDYRLIFAPSLQEYYTNEAFQEYFSKLRGHKITMPKRFLPSQSLLEDHRRHLA</sequence>
<evidence type="ECO:0000313" key="2">
    <source>
        <dbReference type="EMBL" id="MPM43261.1"/>
    </source>
</evidence>
<reference evidence="2" key="1">
    <citation type="submission" date="2019-08" db="EMBL/GenBank/DDBJ databases">
        <authorList>
            <person name="Kucharzyk K."/>
            <person name="Murdoch R.W."/>
            <person name="Higgins S."/>
            <person name="Loffler F."/>
        </authorList>
    </citation>
    <scope>NUCLEOTIDE SEQUENCE</scope>
</reference>
<evidence type="ECO:0000259" key="1">
    <source>
        <dbReference type="Pfam" id="PF13391"/>
    </source>
</evidence>
<accession>A0A644ZTN8</accession>
<comment type="caution">
    <text evidence="2">The sequence shown here is derived from an EMBL/GenBank/DDBJ whole genome shotgun (WGS) entry which is preliminary data.</text>
</comment>
<dbReference type="Pfam" id="PF13391">
    <property type="entry name" value="HNH_2"/>
    <property type="match status" value="1"/>
</dbReference>
<dbReference type="EMBL" id="VSSQ01010036">
    <property type="protein sequence ID" value="MPM43261.1"/>
    <property type="molecule type" value="Genomic_DNA"/>
</dbReference>
<protein>
    <recommendedName>
        <fullName evidence="1">HNH nuclease domain-containing protein</fullName>
    </recommendedName>
</protein>